<dbReference type="GO" id="GO:0042147">
    <property type="term" value="P:retrograde transport, endosome to Golgi"/>
    <property type="evidence" value="ECO:0007669"/>
    <property type="project" value="InterPro"/>
</dbReference>
<evidence type="ECO:0000256" key="3">
    <source>
        <dbReference type="ARBA" id="ARBA00022448"/>
    </source>
</evidence>
<comment type="subcellular location">
    <subcellularLocation>
        <location evidence="1">Golgi apparatus</location>
        <location evidence="1">trans-Golgi network</location>
    </subcellularLocation>
</comment>
<dbReference type="Proteomes" id="UP000326340">
    <property type="component" value="Unassembled WGS sequence"/>
</dbReference>
<evidence type="ECO:0000256" key="1">
    <source>
        <dbReference type="ARBA" id="ARBA00004601"/>
    </source>
</evidence>
<dbReference type="PANTHER" id="PTHR12965">
    <property type="entry name" value="VACUOLAR PROTEIN SORTING 54"/>
    <property type="match status" value="1"/>
</dbReference>
<keyword evidence="6" id="KW-0175">Coiled coil</keyword>
<feature type="region of interest" description="Disordered" evidence="7">
    <location>
        <begin position="151"/>
        <end position="170"/>
    </location>
</feature>
<feature type="region of interest" description="Disordered" evidence="7">
    <location>
        <begin position="1"/>
        <end position="26"/>
    </location>
</feature>
<dbReference type="GO" id="GO:0019905">
    <property type="term" value="F:syntaxin binding"/>
    <property type="evidence" value="ECO:0007669"/>
    <property type="project" value="TreeGrafter"/>
</dbReference>
<evidence type="ECO:0000256" key="5">
    <source>
        <dbReference type="ARBA" id="ARBA00023034"/>
    </source>
</evidence>
<dbReference type="OrthoDB" id="10259024at2759"/>
<dbReference type="PANTHER" id="PTHR12965:SF0">
    <property type="entry name" value="VACUOLAR PROTEIN SORTING-ASSOCIATED PROTEIN 54"/>
    <property type="match status" value="1"/>
</dbReference>
<evidence type="ECO:0000256" key="7">
    <source>
        <dbReference type="SAM" id="MobiDB-lite"/>
    </source>
</evidence>
<reference evidence="8 9" key="1">
    <citation type="journal article" date="2019" name="Sci. Rep.">
        <title>Colletotrichum shisoi sp. nov., an anthracnose pathogen of Perilla frutescens in Japan: molecular phylogenetic, morphological and genomic evidence.</title>
        <authorList>
            <person name="Gan P."/>
            <person name="Tsushima A."/>
            <person name="Hiroyama R."/>
            <person name="Narusaka M."/>
            <person name="Takano Y."/>
            <person name="Narusaka Y."/>
            <person name="Kawaradani M."/>
            <person name="Damm U."/>
            <person name="Shirasu K."/>
        </authorList>
    </citation>
    <scope>NUCLEOTIDE SEQUENCE [LARGE SCALE GENOMIC DNA]</scope>
    <source>
        <strain evidence="8 9">PG-2018a</strain>
    </source>
</reference>
<gene>
    <name evidence="8" type="primary">VPS54</name>
    <name evidence="8" type="ORF">CSHISOI_11568</name>
</gene>
<organism evidence="8 9">
    <name type="scientific">Colletotrichum shisoi</name>
    <dbReference type="NCBI Taxonomy" id="2078593"/>
    <lineage>
        <taxon>Eukaryota</taxon>
        <taxon>Fungi</taxon>
        <taxon>Dikarya</taxon>
        <taxon>Ascomycota</taxon>
        <taxon>Pezizomycotina</taxon>
        <taxon>Sordariomycetes</taxon>
        <taxon>Hypocreomycetidae</taxon>
        <taxon>Glomerellales</taxon>
        <taxon>Glomerellaceae</taxon>
        <taxon>Colletotrichum</taxon>
        <taxon>Colletotrichum destructivum species complex</taxon>
    </lineage>
</organism>
<comment type="caution">
    <text evidence="8">The sequence shown here is derived from an EMBL/GenBank/DDBJ whole genome shotgun (WGS) entry which is preliminary data.</text>
</comment>
<dbReference type="EMBL" id="PUHP01003476">
    <property type="protein sequence ID" value="TQN63853.1"/>
    <property type="molecule type" value="Genomic_DNA"/>
</dbReference>
<dbReference type="InterPro" id="IPR039745">
    <property type="entry name" value="Vps54"/>
</dbReference>
<dbReference type="GO" id="GO:0005829">
    <property type="term" value="C:cytosol"/>
    <property type="evidence" value="ECO:0007669"/>
    <property type="project" value="GOC"/>
</dbReference>
<protein>
    <submittedName>
        <fullName evidence="8">Vacuolar protein sorting-associated protein 54</fullName>
    </submittedName>
</protein>
<evidence type="ECO:0000313" key="9">
    <source>
        <dbReference type="Proteomes" id="UP000326340"/>
    </source>
</evidence>
<proteinExistence type="inferred from homology"/>
<sequence>MLRRGSTASLMDSTDGRGDVPAGSLPPTVLGISRNSISILLQPPAAGDGRQLHTTGPGWSSYKTSTVRDIPPVAITNIPHVDAAQFESYISQMGTLYEQLQRLKGTEDGRRGAASNPESPFGCFETSKQAIELSNPARDGSISSIPAATALADDGLPNRRGAGVDSSHDGHYPETPLSIIPHVYFHQQFNLENPRIFHVVSENSEVVPSSSTAGNAGDGHAPAPGKALATNAILPEKLSWYMDTVEAHLVNSLATASSTLFSALGSLTELHSEARRLVEEVAALRQDLTPLDKDVVAKGLELTRKRRESHNLQQIHDAVLQLKRIVDGVACCESLVDEGQLEKALAEMNVIVSLIAGERSEDFEDESLTPIQLRDLRGATALQGVTSDLTILRSRIGKLFESKAHNHLIGDLRYHVQSVSTEEVLLRWEAESLRAKGGPGREPPALPAYMNQTSELRTALFPVVYGLHRYGFVSTAIEAYRELLLREVHSIVRKPLPSSTDDDDTGAVTSRIGSTIRGGRKEKSAILAQNLRALDAEEAERLFSTIFITIAETLRRLKTQSSVLLDIACAVGNPDAEDPIQSSTIQSHSGAPNAAVDGPTLGILEEMHAALDLPNLLGEAVDASQEMINKILRVRSDQTTGLPLAYFLRY</sequence>
<dbReference type="GO" id="GO:0000938">
    <property type="term" value="C:GARP complex"/>
    <property type="evidence" value="ECO:0007669"/>
    <property type="project" value="InterPro"/>
</dbReference>
<evidence type="ECO:0000313" key="8">
    <source>
        <dbReference type="EMBL" id="TQN63853.1"/>
    </source>
</evidence>
<keyword evidence="9" id="KW-1185">Reference proteome</keyword>
<feature type="compositionally biased region" description="Polar residues" evidence="7">
    <location>
        <begin position="1"/>
        <end position="12"/>
    </location>
</feature>
<keyword evidence="4" id="KW-0653">Protein transport</keyword>
<evidence type="ECO:0000256" key="4">
    <source>
        <dbReference type="ARBA" id="ARBA00022927"/>
    </source>
</evidence>
<dbReference type="AlphaFoldDB" id="A0A5Q4BAC4"/>
<evidence type="ECO:0000256" key="2">
    <source>
        <dbReference type="ARBA" id="ARBA00009150"/>
    </source>
</evidence>
<keyword evidence="3" id="KW-0813">Transport</keyword>
<name>A0A5Q4BAC4_9PEZI</name>
<accession>A0A5Q4BAC4</accession>
<evidence type="ECO:0000256" key="6">
    <source>
        <dbReference type="ARBA" id="ARBA00023054"/>
    </source>
</evidence>
<dbReference type="GO" id="GO:0015031">
    <property type="term" value="P:protein transport"/>
    <property type="evidence" value="ECO:0007669"/>
    <property type="project" value="UniProtKB-KW"/>
</dbReference>
<dbReference type="GO" id="GO:0006896">
    <property type="term" value="P:Golgi to vacuole transport"/>
    <property type="evidence" value="ECO:0007669"/>
    <property type="project" value="TreeGrafter"/>
</dbReference>
<comment type="similarity">
    <text evidence="2">Belongs to the VPS54 family.</text>
</comment>
<keyword evidence="5" id="KW-0333">Golgi apparatus</keyword>